<dbReference type="Gene3D" id="3.90.180.10">
    <property type="entry name" value="Medium-chain alcohol dehydrogenases, catalytic domain"/>
    <property type="match status" value="1"/>
</dbReference>
<dbReference type="SUPFAM" id="SSF51735">
    <property type="entry name" value="NAD(P)-binding Rossmann-fold domains"/>
    <property type="match status" value="1"/>
</dbReference>
<dbReference type="EMBL" id="JBHLYQ010000008">
    <property type="protein sequence ID" value="MFC0080884.1"/>
    <property type="molecule type" value="Genomic_DNA"/>
</dbReference>
<dbReference type="InterPro" id="IPR041694">
    <property type="entry name" value="ADH_N_2"/>
</dbReference>
<evidence type="ECO:0000313" key="3">
    <source>
        <dbReference type="EMBL" id="MFC0080884.1"/>
    </source>
</evidence>
<proteinExistence type="predicted"/>
<organism evidence="3 4">
    <name type="scientific">Aciditerrimonas ferrireducens</name>
    <dbReference type="NCBI Taxonomy" id="667306"/>
    <lineage>
        <taxon>Bacteria</taxon>
        <taxon>Bacillati</taxon>
        <taxon>Actinomycetota</taxon>
        <taxon>Acidimicrobiia</taxon>
        <taxon>Acidimicrobiales</taxon>
        <taxon>Acidimicrobiaceae</taxon>
        <taxon>Aciditerrimonas</taxon>
    </lineage>
</organism>
<dbReference type="Pfam" id="PF00107">
    <property type="entry name" value="ADH_zinc_N"/>
    <property type="match status" value="1"/>
</dbReference>
<dbReference type="Proteomes" id="UP001589788">
    <property type="component" value="Unassembled WGS sequence"/>
</dbReference>
<keyword evidence="1 3" id="KW-0560">Oxidoreductase</keyword>
<comment type="caution">
    <text evidence="3">The sequence shown here is derived from an EMBL/GenBank/DDBJ whole genome shotgun (WGS) entry which is preliminary data.</text>
</comment>
<dbReference type="GO" id="GO:0016491">
    <property type="term" value="F:oxidoreductase activity"/>
    <property type="evidence" value="ECO:0007669"/>
    <property type="project" value="UniProtKB-KW"/>
</dbReference>
<reference evidence="3 4" key="1">
    <citation type="submission" date="2024-09" db="EMBL/GenBank/DDBJ databases">
        <authorList>
            <person name="Sun Q."/>
            <person name="Mori K."/>
        </authorList>
    </citation>
    <scope>NUCLEOTIDE SEQUENCE [LARGE SCALE GENOMIC DNA]</scope>
    <source>
        <strain evidence="3 4">JCM 15389</strain>
    </source>
</reference>
<accession>A0ABV6BZM7</accession>
<protein>
    <submittedName>
        <fullName evidence="3">NADP-dependent oxidoreductase</fullName>
        <ecNumber evidence="3">1.-.-.-</ecNumber>
    </submittedName>
</protein>
<dbReference type="SMART" id="SM00829">
    <property type="entry name" value="PKS_ER"/>
    <property type="match status" value="1"/>
</dbReference>
<gene>
    <name evidence="3" type="ORF">ACFFRE_01770</name>
</gene>
<dbReference type="InterPro" id="IPR011032">
    <property type="entry name" value="GroES-like_sf"/>
</dbReference>
<evidence type="ECO:0000259" key="2">
    <source>
        <dbReference type="SMART" id="SM00829"/>
    </source>
</evidence>
<dbReference type="Pfam" id="PF16884">
    <property type="entry name" value="ADH_N_2"/>
    <property type="match status" value="1"/>
</dbReference>
<dbReference type="PANTHER" id="PTHR43205:SF7">
    <property type="entry name" value="PROSTAGLANDIN REDUCTASE 1"/>
    <property type="match status" value="1"/>
</dbReference>
<dbReference type="CDD" id="cd05288">
    <property type="entry name" value="PGDH"/>
    <property type="match status" value="1"/>
</dbReference>
<sequence length="341" mass="36263">MPVSITREIRLDRRPVGRPQQDCFSLAEVTLAPPGPGEVEIRPILLSVDPYMRGRMDDRPSYVPPFALGAPIEGFGIAAVEAAGPDAGLAPGDLVTGMLRWRELDVLPARRLRRLERHGEPLEAHLGPLGMTGLTAYVGLTDVGGLRPGETVLVTGAAGAVGSVAGQIAKLAGCRVVGVAGGAQKVARLRELGFDQAVDYRAGDLPRALRQAAPDGVDLFFDNVGGDQLEAALSLMNVGGRVVLCGAIAQYNDEAPRPGPRNLALAIGRRLTLRGFIVGDYEARRPAFEAAMRRWLVEGRVQADSTIVEGFERLPEAFLGLFEGTNLGKMLVRVGPEPAGR</sequence>
<dbReference type="RefSeq" id="WP_377787564.1">
    <property type="nucleotide sequence ID" value="NZ_JBHLYQ010000008.1"/>
</dbReference>
<evidence type="ECO:0000313" key="4">
    <source>
        <dbReference type="Proteomes" id="UP001589788"/>
    </source>
</evidence>
<dbReference type="PANTHER" id="PTHR43205">
    <property type="entry name" value="PROSTAGLANDIN REDUCTASE"/>
    <property type="match status" value="1"/>
</dbReference>
<dbReference type="EC" id="1.-.-.-" evidence="3"/>
<dbReference type="InterPro" id="IPR036291">
    <property type="entry name" value="NAD(P)-bd_dom_sf"/>
</dbReference>
<feature type="domain" description="Enoyl reductase (ER)" evidence="2">
    <location>
        <begin position="17"/>
        <end position="332"/>
    </location>
</feature>
<keyword evidence="4" id="KW-1185">Reference proteome</keyword>
<name>A0ABV6BZM7_9ACTN</name>
<dbReference type="InterPro" id="IPR020843">
    <property type="entry name" value="ER"/>
</dbReference>
<dbReference type="Gene3D" id="3.40.50.720">
    <property type="entry name" value="NAD(P)-binding Rossmann-like Domain"/>
    <property type="match status" value="1"/>
</dbReference>
<dbReference type="InterPro" id="IPR045010">
    <property type="entry name" value="MDR_fam"/>
</dbReference>
<dbReference type="SUPFAM" id="SSF50129">
    <property type="entry name" value="GroES-like"/>
    <property type="match status" value="1"/>
</dbReference>
<evidence type="ECO:0000256" key="1">
    <source>
        <dbReference type="ARBA" id="ARBA00023002"/>
    </source>
</evidence>
<dbReference type="InterPro" id="IPR013149">
    <property type="entry name" value="ADH-like_C"/>
</dbReference>